<evidence type="ECO:0000313" key="2">
    <source>
        <dbReference type="EMBL" id="CAI9167348.1"/>
    </source>
</evidence>
<reference evidence="2" key="1">
    <citation type="submission" date="2023-04" db="EMBL/GenBank/DDBJ databases">
        <authorList>
            <consortium name="ELIXIR-Norway"/>
        </authorList>
    </citation>
    <scope>NUCLEOTIDE SEQUENCE [LARGE SCALE GENOMIC DNA]</scope>
</reference>
<organism evidence="2 3">
    <name type="scientific">Rangifer tarandus platyrhynchus</name>
    <name type="common">Svalbard reindeer</name>
    <dbReference type="NCBI Taxonomy" id="3082113"/>
    <lineage>
        <taxon>Eukaryota</taxon>
        <taxon>Metazoa</taxon>
        <taxon>Chordata</taxon>
        <taxon>Craniata</taxon>
        <taxon>Vertebrata</taxon>
        <taxon>Euteleostomi</taxon>
        <taxon>Mammalia</taxon>
        <taxon>Eutheria</taxon>
        <taxon>Laurasiatheria</taxon>
        <taxon>Artiodactyla</taxon>
        <taxon>Ruminantia</taxon>
        <taxon>Pecora</taxon>
        <taxon>Cervidae</taxon>
        <taxon>Odocoileinae</taxon>
        <taxon>Rangifer</taxon>
    </lineage>
</organism>
<accession>A0ABN8Z0H5</accession>
<keyword evidence="3" id="KW-1185">Reference proteome</keyword>
<protein>
    <submittedName>
        <fullName evidence="2">Uncharacterized protein</fullName>
    </submittedName>
</protein>
<proteinExistence type="predicted"/>
<feature type="compositionally biased region" description="Basic and acidic residues" evidence="1">
    <location>
        <begin position="53"/>
        <end position="80"/>
    </location>
</feature>
<dbReference type="Proteomes" id="UP001176941">
    <property type="component" value="Chromosome 26"/>
</dbReference>
<dbReference type="EMBL" id="OX459962">
    <property type="protein sequence ID" value="CAI9167348.1"/>
    <property type="molecule type" value="Genomic_DNA"/>
</dbReference>
<gene>
    <name evidence="2" type="ORF">MRATA1EN1_LOCUS16310</name>
</gene>
<feature type="region of interest" description="Disordered" evidence="1">
    <location>
        <begin position="53"/>
        <end position="125"/>
    </location>
</feature>
<name>A0ABN8Z0H5_RANTA</name>
<evidence type="ECO:0000256" key="1">
    <source>
        <dbReference type="SAM" id="MobiDB-lite"/>
    </source>
</evidence>
<sequence length="138" mass="15236">MSCPPSPSPVLEESWPCGDKSQGCRLNVRTPQNPRVETLSLPRVETLSLDVMSEERPLGGDVGLHVEPREGDRGPYRGPREPPAPGRRHQPDPEEGPPGTPLDLVWTPSLRSSEPCSSVHELPSLRYSLQRRTCTKTP</sequence>
<evidence type="ECO:0000313" key="3">
    <source>
        <dbReference type="Proteomes" id="UP001176941"/>
    </source>
</evidence>
<feature type="region of interest" description="Disordered" evidence="1">
    <location>
        <begin position="1"/>
        <end position="29"/>
    </location>
</feature>